<proteinExistence type="predicted"/>
<dbReference type="EMBL" id="LAZR01008316">
    <property type="protein sequence ID" value="KKM79556.1"/>
    <property type="molecule type" value="Genomic_DNA"/>
</dbReference>
<dbReference type="AlphaFoldDB" id="A0A0F9KXI4"/>
<comment type="caution">
    <text evidence="1">The sequence shown here is derived from an EMBL/GenBank/DDBJ whole genome shotgun (WGS) entry which is preliminary data.</text>
</comment>
<protein>
    <submittedName>
        <fullName evidence="1">Uncharacterized protein</fullName>
    </submittedName>
</protein>
<gene>
    <name evidence="1" type="ORF">LCGC14_1348730</name>
</gene>
<organism evidence="1">
    <name type="scientific">marine sediment metagenome</name>
    <dbReference type="NCBI Taxonomy" id="412755"/>
    <lineage>
        <taxon>unclassified sequences</taxon>
        <taxon>metagenomes</taxon>
        <taxon>ecological metagenomes</taxon>
    </lineage>
</organism>
<reference evidence="1" key="1">
    <citation type="journal article" date="2015" name="Nature">
        <title>Complex archaea that bridge the gap between prokaryotes and eukaryotes.</title>
        <authorList>
            <person name="Spang A."/>
            <person name="Saw J.H."/>
            <person name="Jorgensen S.L."/>
            <person name="Zaremba-Niedzwiedzka K."/>
            <person name="Martijn J."/>
            <person name="Lind A.E."/>
            <person name="van Eijk R."/>
            <person name="Schleper C."/>
            <person name="Guy L."/>
            <person name="Ettema T.J."/>
        </authorList>
    </citation>
    <scope>NUCLEOTIDE SEQUENCE</scope>
</reference>
<accession>A0A0F9KXI4</accession>
<sequence>MSIGNIAEQLELNYVGLGIRKISQLIRFGDFTDDGSDAIGDVIMNTTIPAGSFILGCKATVKTGFTGDTTATMKVGTSKDAGDISGNTTINVLAAARNLVRASFISSDAGLIAVSSTQTVYVGVTGGADFGSISAGLMLVEVYYFSTNVELTSDHPTEVSLNNAS</sequence>
<name>A0A0F9KXI4_9ZZZZ</name>
<evidence type="ECO:0000313" key="1">
    <source>
        <dbReference type="EMBL" id="KKM79556.1"/>
    </source>
</evidence>